<dbReference type="Proteomes" id="UP000621500">
    <property type="component" value="Unassembled WGS sequence"/>
</dbReference>
<accession>A0ABQ4EWR5</accession>
<keyword evidence="2" id="KW-1185">Reference proteome</keyword>
<protein>
    <submittedName>
        <fullName evidence="1">Uncharacterized protein</fullName>
    </submittedName>
</protein>
<dbReference type="EMBL" id="BONX01000039">
    <property type="protein sequence ID" value="GIG99060.1"/>
    <property type="molecule type" value="Genomic_DNA"/>
</dbReference>
<evidence type="ECO:0000313" key="1">
    <source>
        <dbReference type="EMBL" id="GIG99060.1"/>
    </source>
</evidence>
<reference evidence="1 2" key="1">
    <citation type="submission" date="2021-01" db="EMBL/GenBank/DDBJ databases">
        <title>Whole genome shotgun sequence of Plantactinospora mayteni NBRC 109088.</title>
        <authorList>
            <person name="Komaki H."/>
            <person name="Tamura T."/>
        </authorList>
    </citation>
    <scope>NUCLEOTIDE SEQUENCE [LARGE SCALE GENOMIC DNA]</scope>
    <source>
        <strain evidence="1 2">NBRC 109088</strain>
    </source>
</reference>
<dbReference type="RefSeq" id="WP_203860463.1">
    <property type="nucleotide sequence ID" value="NZ_BAAAZQ010000009.1"/>
</dbReference>
<name>A0ABQ4EWR5_9ACTN</name>
<comment type="caution">
    <text evidence="1">The sequence shown here is derived from an EMBL/GenBank/DDBJ whole genome shotgun (WGS) entry which is preliminary data.</text>
</comment>
<gene>
    <name evidence="1" type="ORF">Pma05_56330</name>
</gene>
<proteinExistence type="predicted"/>
<sequence>MPAVDWNYEDLLQIKDDMRAELADLDDDVSWLDDTFMIALGGGYFVFYIPNVSTAPDDPPVWTCVDGKDRRRSYPTFRRFLLAVADDDPRPRATAPIQRH</sequence>
<evidence type="ECO:0000313" key="2">
    <source>
        <dbReference type="Proteomes" id="UP000621500"/>
    </source>
</evidence>
<organism evidence="1 2">
    <name type="scientific">Plantactinospora mayteni</name>
    <dbReference type="NCBI Taxonomy" id="566021"/>
    <lineage>
        <taxon>Bacteria</taxon>
        <taxon>Bacillati</taxon>
        <taxon>Actinomycetota</taxon>
        <taxon>Actinomycetes</taxon>
        <taxon>Micromonosporales</taxon>
        <taxon>Micromonosporaceae</taxon>
        <taxon>Plantactinospora</taxon>
    </lineage>
</organism>